<organism evidence="2 3">
    <name type="scientific">Dactylonectria macrodidyma</name>
    <dbReference type="NCBI Taxonomy" id="307937"/>
    <lineage>
        <taxon>Eukaryota</taxon>
        <taxon>Fungi</taxon>
        <taxon>Dikarya</taxon>
        <taxon>Ascomycota</taxon>
        <taxon>Pezizomycotina</taxon>
        <taxon>Sordariomycetes</taxon>
        <taxon>Hypocreomycetidae</taxon>
        <taxon>Hypocreales</taxon>
        <taxon>Nectriaceae</taxon>
        <taxon>Dactylonectria</taxon>
    </lineage>
</organism>
<proteinExistence type="predicted"/>
<sequence length="147" mass="16354">MTLDEPDLVLGLSFGKTTWTGSWVGDFVLWWCLLLVTRCLLPCPHHYHVHGSDIRHVWSLDSRLTLEPGVVQRRPPFRSHRESAAFPAPHLRLQGPWEHNSQNAGFSGTSDSEHVASKTSPSLDPVQHDGPVTRPSATLGGEFSDIE</sequence>
<feature type="region of interest" description="Disordered" evidence="1">
    <location>
        <begin position="75"/>
        <end position="147"/>
    </location>
</feature>
<evidence type="ECO:0000313" key="2">
    <source>
        <dbReference type="EMBL" id="KAH7165411.1"/>
    </source>
</evidence>
<dbReference type="Proteomes" id="UP000738349">
    <property type="component" value="Unassembled WGS sequence"/>
</dbReference>
<accession>A0A9P9JFM8</accession>
<protein>
    <submittedName>
        <fullName evidence="2">Uncharacterized protein</fullName>
    </submittedName>
</protein>
<feature type="compositionally biased region" description="Polar residues" evidence="1">
    <location>
        <begin position="99"/>
        <end position="110"/>
    </location>
</feature>
<gene>
    <name evidence="2" type="ORF">EDB81DRAFT_252316</name>
</gene>
<dbReference type="EMBL" id="JAGMUV010000003">
    <property type="protein sequence ID" value="KAH7165411.1"/>
    <property type="molecule type" value="Genomic_DNA"/>
</dbReference>
<evidence type="ECO:0000256" key="1">
    <source>
        <dbReference type="SAM" id="MobiDB-lite"/>
    </source>
</evidence>
<evidence type="ECO:0000313" key="3">
    <source>
        <dbReference type="Proteomes" id="UP000738349"/>
    </source>
</evidence>
<name>A0A9P9JFM8_9HYPO</name>
<dbReference type="AlphaFoldDB" id="A0A9P9JFM8"/>
<keyword evidence="3" id="KW-1185">Reference proteome</keyword>
<comment type="caution">
    <text evidence="2">The sequence shown here is derived from an EMBL/GenBank/DDBJ whole genome shotgun (WGS) entry which is preliminary data.</text>
</comment>
<reference evidence="2" key="1">
    <citation type="journal article" date="2021" name="Nat. Commun.">
        <title>Genetic determinants of endophytism in the Arabidopsis root mycobiome.</title>
        <authorList>
            <person name="Mesny F."/>
            <person name="Miyauchi S."/>
            <person name="Thiergart T."/>
            <person name="Pickel B."/>
            <person name="Atanasova L."/>
            <person name="Karlsson M."/>
            <person name="Huettel B."/>
            <person name="Barry K.W."/>
            <person name="Haridas S."/>
            <person name="Chen C."/>
            <person name="Bauer D."/>
            <person name="Andreopoulos W."/>
            <person name="Pangilinan J."/>
            <person name="LaButti K."/>
            <person name="Riley R."/>
            <person name="Lipzen A."/>
            <person name="Clum A."/>
            <person name="Drula E."/>
            <person name="Henrissat B."/>
            <person name="Kohler A."/>
            <person name="Grigoriev I.V."/>
            <person name="Martin F.M."/>
            <person name="Hacquard S."/>
        </authorList>
    </citation>
    <scope>NUCLEOTIDE SEQUENCE</scope>
    <source>
        <strain evidence="2">MPI-CAGE-AT-0147</strain>
    </source>
</reference>